<gene>
    <name evidence="1" type="ORF">A9404_10300</name>
</gene>
<dbReference type="SUPFAM" id="SSF53335">
    <property type="entry name" value="S-adenosyl-L-methionine-dependent methyltransferases"/>
    <property type="match status" value="1"/>
</dbReference>
<dbReference type="EMBL" id="CP016027">
    <property type="protein sequence ID" value="ANJ67712.1"/>
    <property type="molecule type" value="Genomic_DNA"/>
</dbReference>
<protein>
    <submittedName>
        <fullName evidence="1">Uncharacterized protein</fullName>
    </submittedName>
</protein>
<accession>A0A191ZIN5</accession>
<organism evidence="1 2">
    <name type="scientific">Halothiobacillus diazotrophicus</name>
    <dbReference type="NCBI Taxonomy" id="1860122"/>
    <lineage>
        <taxon>Bacteria</taxon>
        <taxon>Pseudomonadati</taxon>
        <taxon>Pseudomonadota</taxon>
        <taxon>Gammaproteobacteria</taxon>
        <taxon>Chromatiales</taxon>
        <taxon>Halothiobacillaceae</taxon>
        <taxon>Halothiobacillus</taxon>
    </lineage>
</organism>
<evidence type="ECO:0000313" key="1">
    <source>
        <dbReference type="EMBL" id="ANJ67712.1"/>
    </source>
</evidence>
<dbReference type="Proteomes" id="UP000078596">
    <property type="component" value="Chromosome"/>
</dbReference>
<dbReference type="STRING" id="1860122.A9404_10300"/>
<dbReference type="Pfam" id="PF13489">
    <property type="entry name" value="Methyltransf_23"/>
    <property type="match status" value="1"/>
</dbReference>
<dbReference type="KEGG" id="haz:A9404_10300"/>
<keyword evidence="2" id="KW-1185">Reference proteome</keyword>
<evidence type="ECO:0000313" key="2">
    <source>
        <dbReference type="Proteomes" id="UP000078596"/>
    </source>
</evidence>
<dbReference type="InterPro" id="IPR029063">
    <property type="entry name" value="SAM-dependent_MTases_sf"/>
</dbReference>
<dbReference type="Gene3D" id="3.40.50.150">
    <property type="entry name" value="Vaccinia Virus protein VP39"/>
    <property type="match status" value="1"/>
</dbReference>
<proteinExistence type="predicted"/>
<name>A0A191ZIN5_9GAMM</name>
<reference evidence="1 2" key="1">
    <citation type="submission" date="2016-06" db="EMBL/GenBank/DDBJ databases">
        <title>Insight into the functional genes involving in sulfur oxidation in Pearl River water.</title>
        <authorList>
            <person name="Luo J."/>
            <person name="Tan X."/>
            <person name="Lin W."/>
        </authorList>
    </citation>
    <scope>NUCLEOTIDE SEQUENCE [LARGE SCALE GENOMIC DNA]</scope>
    <source>
        <strain evidence="1 2">LS2</strain>
    </source>
</reference>
<dbReference type="AlphaFoldDB" id="A0A191ZIN5"/>
<sequence>MYLPFWNQFVTSENYAVNITPESWQSKFDIVTSFFALEHIPEPLTTAREIFQLLNDKGIFYGIVPYSFSNPADFIVIDHVNHFTKLSLHRLLALSGFKEILIDSECHRGALVFVAKKSGVSSREPDGRTNQELATNLANYWNTAGHKIIKEEQRNNSERSAIYGSGFYGSYIFSQLKKPEKIMHFIDASPYQQGKTVFNKPIISPDELPDHVDLIYVGLNPSIAHNTMLKLGWNEGHRFKLIYMDSIRK</sequence>